<dbReference type="GO" id="GO:0006633">
    <property type="term" value="P:fatty acid biosynthetic process"/>
    <property type="evidence" value="ECO:0007669"/>
    <property type="project" value="InterPro"/>
</dbReference>
<accession>A0A6C2YNM1</accession>
<dbReference type="KEGG" id="tim:GMBLW1_09930"/>
<dbReference type="EMBL" id="LR586016">
    <property type="protein sequence ID" value="VIP02967.1"/>
    <property type="molecule type" value="Genomic_DNA"/>
</dbReference>
<dbReference type="PIRSF" id="PIRSF011489">
    <property type="entry name" value="DUF479"/>
    <property type="match status" value="1"/>
</dbReference>
<organism evidence="4">
    <name type="scientific">Tuwongella immobilis</name>
    <dbReference type="NCBI Taxonomy" id="692036"/>
    <lineage>
        <taxon>Bacteria</taxon>
        <taxon>Pseudomonadati</taxon>
        <taxon>Planctomycetota</taxon>
        <taxon>Planctomycetia</taxon>
        <taxon>Gemmatales</taxon>
        <taxon>Gemmataceae</taxon>
        <taxon>Tuwongella</taxon>
    </lineage>
</organism>
<name>A0A6C2YNM1_9BACT</name>
<evidence type="ECO:0008006" key="6">
    <source>
        <dbReference type="Google" id="ProtNLM"/>
    </source>
</evidence>
<dbReference type="PANTHER" id="PTHR38764">
    <property type="entry name" value="ACYL CARRIER PROTEIN PHOSPHODIESTERASE"/>
    <property type="match status" value="1"/>
</dbReference>
<dbReference type="Proteomes" id="UP000464378">
    <property type="component" value="Chromosome"/>
</dbReference>
<keyword evidence="5" id="KW-1185">Reference proteome</keyword>
<sequence length="212" mass="24219">MNHLAHLFLAPDDRESRLGNLFADFVKGADSIAQLPERVRDGVRLHRKIDSFTDSHPVVHRSIGRISTQWGWFSGIILDVYFDYLLIHSWNRYTTIDYSTFVESIEAMLEPAPEWFDPAMQIMAQRMRQYHWLTAYGSLDGIADTLERISERIAIRMPRRAMPLQQAMVDLMAHSDALADDFAEFFPSLMAFAAAHGGRSDPPPSTTPRLLP</sequence>
<evidence type="ECO:0000256" key="3">
    <source>
        <dbReference type="ARBA" id="ARBA00023098"/>
    </source>
</evidence>
<protein>
    <recommendedName>
        <fullName evidence="6">Acyl carrier protein phosphodiesterase</fullName>
    </recommendedName>
</protein>
<dbReference type="EMBL" id="LR593887">
    <property type="protein sequence ID" value="VTS02989.1"/>
    <property type="molecule type" value="Genomic_DNA"/>
</dbReference>
<dbReference type="PANTHER" id="PTHR38764:SF1">
    <property type="entry name" value="ACYL CARRIER PROTEIN PHOSPHODIESTERASE"/>
    <property type="match status" value="1"/>
</dbReference>
<dbReference type="InParanoid" id="A0A6C2YNM1"/>
<evidence type="ECO:0000256" key="2">
    <source>
        <dbReference type="ARBA" id="ARBA00022801"/>
    </source>
</evidence>
<gene>
    <name evidence="4" type="ORF">GMBLW1_09930</name>
</gene>
<dbReference type="Pfam" id="PF04336">
    <property type="entry name" value="ACP_PD"/>
    <property type="match status" value="1"/>
</dbReference>
<dbReference type="FunCoup" id="A0A6C2YNM1">
    <property type="interactions" value="20"/>
</dbReference>
<keyword evidence="1" id="KW-0444">Lipid biosynthesis</keyword>
<keyword evidence="2" id="KW-0378">Hydrolase</keyword>
<keyword evidence="3" id="KW-0443">Lipid metabolism</keyword>
<dbReference type="GO" id="GO:0008770">
    <property type="term" value="F:[acyl-carrier-protein] phosphodiesterase activity"/>
    <property type="evidence" value="ECO:0007669"/>
    <property type="project" value="InterPro"/>
</dbReference>
<dbReference type="RefSeq" id="WP_162658087.1">
    <property type="nucleotide sequence ID" value="NZ_LR593887.1"/>
</dbReference>
<reference evidence="4" key="1">
    <citation type="submission" date="2019-04" db="EMBL/GenBank/DDBJ databases">
        <authorList>
            <consortium name="Science for Life Laboratories"/>
        </authorList>
    </citation>
    <scope>NUCLEOTIDE SEQUENCE</scope>
    <source>
        <strain evidence="4">MBLW1</strain>
    </source>
</reference>
<evidence type="ECO:0000256" key="1">
    <source>
        <dbReference type="ARBA" id="ARBA00022516"/>
    </source>
</evidence>
<evidence type="ECO:0000313" key="5">
    <source>
        <dbReference type="Proteomes" id="UP000464378"/>
    </source>
</evidence>
<proteinExistence type="predicted"/>
<evidence type="ECO:0000313" key="4">
    <source>
        <dbReference type="EMBL" id="VIP02967.1"/>
    </source>
</evidence>
<dbReference type="InterPro" id="IPR007431">
    <property type="entry name" value="ACP_PD"/>
</dbReference>
<dbReference type="AlphaFoldDB" id="A0A6C2YNM1"/>